<feature type="region of interest" description="Disordered" evidence="8">
    <location>
        <begin position="74"/>
        <end position="141"/>
    </location>
</feature>
<keyword evidence="1 7" id="KW-0806">Transcription termination</keyword>
<dbReference type="HAMAP" id="MF_00945_B">
    <property type="entry name" value="NusA_B"/>
    <property type="match status" value="1"/>
</dbReference>
<dbReference type="Pfam" id="PF08529">
    <property type="entry name" value="NusA_N"/>
    <property type="match status" value="2"/>
</dbReference>
<keyword evidence="3 7" id="KW-0889">Transcription antitermination</keyword>
<gene>
    <name evidence="7" type="primary">nusA</name>
    <name evidence="10" type="ORF">A3B74_05350</name>
</gene>
<dbReference type="InterPro" id="IPR010213">
    <property type="entry name" value="TF_NusA"/>
</dbReference>
<dbReference type="SUPFAM" id="SSF54814">
    <property type="entry name" value="Prokaryotic type KH domain (KH-domain type II)"/>
    <property type="match status" value="2"/>
</dbReference>
<comment type="function">
    <text evidence="7">Participates in both transcription termination and antitermination.</text>
</comment>
<dbReference type="SUPFAM" id="SSF50249">
    <property type="entry name" value="Nucleic acid-binding proteins"/>
    <property type="match status" value="1"/>
</dbReference>
<name>A0A1G2AVR7_9BACT</name>
<dbReference type="Pfam" id="PF13184">
    <property type="entry name" value="KH_NusA_1st"/>
    <property type="match status" value="1"/>
</dbReference>
<dbReference type="InterPro" id="IPR009019">
    <property type="entry name" value="KH_sf_prok-type"/>
</dbReference>
<dbReference type="SMART" id="SM00316">
    <property type="entry name" value="S1"/>
    <property type="match status" value="1"/>
</dbReference>
<dbReference type="FunFam" id="3.30.300.20:FF:000005">
    <property type="entry name" value="Transcription termination/antitermination protein NusA"/>
    <property type="match status" value="1"/>
</dbReference>
<comment type="subunit">
    <text evidence="7">Monomer. Binds directly to the core enzyme of the DNA-dependent RNA polymerase and to nascent RNA.</text>
</comment>
<evidence type="ECO:0000256" key="2">
    <source>
        <dbReference type="ARBA" id="ARBA00022490"/>
    </source>
</evidence>
<evidence type="ECO:0000256" key="5">
    <source>
        <dbReference type="ARBA" id="ARBA00023015"/>
    </source>
</evidence>
<dbReference type="InterPro" id="IPR012340">
    <property type="entry name" value="NA-bd_OB-fold"/>
</dbReference>
<feature type="compositionally biased region" description="Basic and acidic residues" evidence="8">
    <location>
        <begin position="95"/>
        <end position="107"/>
    </location>
</feature>
<sequence>MSSDIVKAIKQICSEKNISYESVLETIEAAMAVAYRKEFGLKNQNIKVNFHPETGQSEVYDEKTVVDMNTLEPLEEKSPQVTSPAESVSQPQEATKVKIKAEKKNMKAEAAPSEGDAAQKQEQEQEQEGEGEEPKRKFNPKTDISLEDALLIKTDAVIGDVIRTKLDVAATFGRMAAQTAKQVVIQKLREAERDQILQDFESRIGEIVSGIVQRIEGKNILIDIGKTVALMPSQEQVPYENYRPGQKLRIYIVSVQKTNKGPEIVVSRAHPNMVAKLFFTEVPEIESGVIEIKSIAREAGSRTKIAVQSLEDNIDPIGSCVGQRGSRVQTVISELGGEKIDIVEWSDDPVRFIIHALSPAKILSVKLDEKHKAALAEVKEDQLSLAIGKAGQNVRLASKLTGWKIDIIKEGKPAQGATTQKAPEYGVTQKEEGVKTPPITSDAVSDTDDTTPKA</sequence>
<dbReference type="InterPro" id="IPR036555">
    <property type="entry name" value="NusA_N_sf"/>
</dbReference>
<feature type="region of interest" description="Disordered" evidence="8">
    <location>
        <begin position="413"/>
        <end position="454"/>
    </location>
</feature>
<comment type="subcellular location">
    <subcellularLocation>
        <location evidence="7">Cytoplasm</location>
    </subcellularLocation>
</comment>
<dbReference type="InterPro" id="IPR030842">
    <property type="entry name" value="TF_NusA_bacterial"/>
</dbReference>
<evidence type="ECO:0000256" key="8">
    <source>
        <dbReference type="SAM" id="MobiDB-lite"/>
    </source>
</evidence>
<evidence type="ECO:0000256" key="3">
    <source>
        <dbReference type="ARBA" id="ARBA00022814"/>
    </source>
</evidence>
<evidence type="ECO:0000256" key="6">
    <source>
        <dbReference type="ARBA" id="ARBA00023163"/>
    </source>
</evidence>
<dbReference type="Proteomes" id="UP000177165">
    <property type="component" value="Unassembled WGS sequence"/>
</dbReference>
<dbReference type="GO" id="GO:0005829">
    <property type="term" value="C:cytosol"/>
    <property type="evidence" value="ECO:0007669"/>
    <property type="project" value="TreeGrafter"/>
</dbReference>
<dbReference type="Pfam" id="PF26594">
    <property type="entry name" value="KH_NusA_2nd"/>
    <property type="match status" value="1"/>
</dbReference>
<dbReference type="FunFam" id="3.30.300.20:FF:000002">
    <property type="entry name" value="Transcription termination/antitermination protein NusA"/>
    <property type="match status" value="1"/>
</dbReference>
<evidence type="ECO:0000256" key="1">
    <source>
        <dbReference type="ARBA" id="ARBA00022472"/>
    </source>
</evidence>
<dbReference type="Gene3D" id="3.30.1480.10">
    <property type="entry name" value="NusA, N-terminal domain"/>
    <property type="match status" value="1"/>
</dbReference>
<dbReference type="CDD" id="cd22529">
    <property type="entry name" value="KH-II_NusA_rpt2"/>
    <property type="match status" value="1"/>
</dbReference>
<dbReference type="PROSITE" id="PS50126">
    <property type="entry name" value="S1"/>
    <property type="match status" value="1"/>
</dbReference>
<dbReference type="GO" id="GO:0031564">
    <property type="term" value="P:transcription antitermination"/>
    <property type="evidence" value="ECO:0007669"/>
    <property type="project" value="UniProtKB-UniRule"/>
</dbReference>
<evidence type="ECO:0000313" key="10">
    <source>
        <dbReference type="EMBL" id="OGY80047.1"/>
    </source>
</evidence>
<dbReference type="PANTHER" id="PTHR22648:SF0">
    <property type="entry name" value="TRANSCRIPTION TERMINATION_ANTITERMINATION PROTEIN NUSA"/>
    <property type="match status" value="1"/>
</dbReference>
<accession>A0A1G2AVR7</accession>
<comment type="similarity">
    <text evidence="7">Belongs to the NusA family.</text>
</comment>
<evidence type="ECO:0000256" key="4">
    <source>
        <dbReference type="ARBA" id="ARBA00022884"/>
    </source>
</evidence>
<dbReference type="AlphaFoldDB" id="A0A1G2AVR7"/>
<evidence type="ECO:0000256" key="7">
    <source>
        <dbReference type="HAMAP-Rule" id="MF_00945"/>
    </source>
</evidence>
<keyword evidence="5 7" id="KW-0805">Transcription regulation</keyword>
<proteinExistence type="inferred from homology"/>
<dbReference type="Pfam" id="PF00575">
    <property type="entry name" value="S1"/>
    <property type="match status" value="1"/>
</dbReference>
<dbReference type="InterPro" id="IPR013735">
    <property type="entry name" value="TF_NusA_N"/>
</dbReference>
<dbReference type="InterPro" id="IPR058582">
    <property type="entry name" value="KH_NusA_2nd"/>
</dbReference>
<organism evidence="10 11">
    <name type="scientific">Candidatus Kerfeldbacteria bacterium RIFCSPHIGHO2_02_FULL_42_14</name>
    <dbReference type="NCBI Taxonomy" id="1798540"/>
    <lineage>
        <taxon>Bacteria</taxon>
        <taxon>Candidatus Kerfeldiibacteriota</taxon>
    </lineage>
</organism>
<dbReference type="Gene3D" id="3.30.300.20">
    <property type="match status" value="2"/>
</dbReference>
<dbReference type="CDD" id="cd04455">
    <property type="entry name" value="S1_NusA"/>
    <property type="match status" value="1"/>
</dbReference>
<dbReference type="GO" id="GO:0003700">
    <property type="term" value="F:DNA-binding transcription factor activity"/>
    <property type="evidence" value="ECO:0007669"/>
    <property type="project" value="InterPro"/>
</dbReference>
<dbReference type="STRING" id="1798540.A3B74_05350"/>
<dbReference type="SUPFAM" id="SSF69705">
    <property type="entry name" value="Transcription factor NusA, N-terminal domain"/>
    <property type="match status" value="1"/>
</dbReference>
<keyword evidence="4 7" id="KW-0694">RNA-binding</keyword>
<feature type="domain" description="S1 motif" evidence="9">
    <location>
        <begin position="205"/>
        <end position="269"/>
    </location>
</feature>
<reference evidence="10 11" key="1">
    <citation type="journal article" date="2016" name="Nat. Commun.">
        <title>Thousands of microbial genomes shed light on interconnected biogeochemical processes in an aquifer system.</title>
        <authorList>
            <person name="Anantharaman K."/>
            <person name="Brown C.T."/>
            <person name="Hug L.A."/>
            <person name="Sharon I."/>
            <person name="Castelle C.J."/>
            <person name="Probst A.J."/>
            <person name="Thomas B.C."/>
            <person name="Singh A."/>
            <person name="Wilkins M.J."/>
            <person name="Karaoz U."/>
            <person name="Brodie E.L."/>
            <person name="Williams K.H."/>
            <person name="Hubbard S.S."/>
            <person name="Banfield J.F."/>
        </authorList>
    </citation>
    <scope>NUCLEOTIDE SEQUENCE [LARGE SCALE GENOMIC DNA]</scope>
</reference>
<dbReference type="InterPro" id="IPR015946">
    <property type="entry name" value="KH_dom-like_a/b"/>
</dbReference>
<evidence type="ECO:0000259" key="9">
    <source>
        <dbReference type="PROSITE" id="PS50126"/>
    </source>
</evidence>
<dbReference type="GO" id="GO:0006353">
    <property type="term" value="P:DNA-templated transcription termination"/>
    <property type="evidence" value="ECO:0007669"/>
    <property type="project" value="UniProtKB-UniRule"/>
</dbReference>
<dbReference type="CDD" id="cd02134">
    <property type="entry name" value="KH-II_NusA_rpt1"/>
    <property type="match status" value="1"/>
</dbReference>
<dbReference type="NCBIfam" id="TIGR01953">
    <property type="entry name" value="NusA"/>
    <property type="match status" value="1"/>
</dbReference>
<feature type="compositionally biased region" description="Acidic residues" evidence="8">
    <location>
        <begin position="445"/>
        <end position="454"/>
    </location>
</feature>
<dbReference type="Gene3D" id="2.40.50.140">
    <property type="entry name" value="Nucleic acid-binding proteins"/>
    <property type="match status" value="1"/>
</dbReference>
<dbReference type="InterPro" id="IPR003029">
    <property type="entry name" value="S1_domain"/>
</dbReference>
<protein>
    <recommendedName>
        <fullName evidence="7">Transcription termination/antitermination protein NusA</fullName>
    </recommendedName>
</protein>
<keyword evidence="6 7" id="KW-0804">Transcription</keyword>
<keyword evidence="2 7" id="KW-0963">Cytoplasm</keyword>
<feature type="compositionally biased region" description="Polar residues" evidence="8">
    <location>
        <begin position="79"/>
        <end position="93"/>
    </location>
</feature>
<dbReference type="EMBL" id="MHKB01000002">
    <property type="protein sequence ID" value="OGY80047.1"/>
    <property type="molecule type" value="Genomic_DNA"/>
</dbReference>
<comment type="caution">
    <text evidence="10">The sequence shown here is derived from an EMBL/GenBank/DDBJ whole genome shotgun (WGS) entry which is preliminary data.</text>
</comment>
<evidence type="ECO:0000313" key="11">
    <source>
        <dbReference type="Proteomes" id="UP000177165"/>
    </source>
</evidence>
<dbReference type="PANTHER" id="PTHR22648">
    <property type="entry name" value="TRANSCRIPTION TERMINATION FACTOR NUSA"/>
    <property type="match status" value="1"/>
</dbReference>
<dbReference type="InterPro" id="IPR025249">
    <property type="entry name" value="TF_NusA_KH_1st"/>
</dbReference>
<dbReference type="GO" id="GO:0003723">
    <property type="term" value="F:RNA binding"/>
    <property type="evidence" value="ECO:0007669"/>
    <property type="project" value="UniProtKB-UniRule"/>
</dbReference>